<dbReference type="SUPFAM" id="SSF49299">
    <property type="entry name" value="PKD domain"/>
    <property type="match status" value="1"/>
</dbReference>
<dbReference type="EMBL" id="MABQ02000010">
    <property type="protein sequence ID" value="PCD24490.1"/>
    <property type="molecule type" value="Genomic_DNA"/>
</dbReference>
<proteinExistence type="predicted"/>
<comment type="caution">
    <text evidence="1">The sequence shown here is derived from an EMBL/GenBank/DDBJ whole genome shotgun (WGS) entry which is preliminary data.</text>
</comment>
<reference evidence="1 2" key="2">
    <citation type="journal article" date="2017" name="Sci. Rep.">
        <title>A mobile pathogenicity chromosome in Fusarium oxysporum for infection of multiple cucurbit species.</title>
        <authorList>
            <person name="van Dam P."/>
            <person name="Fokkens L."/>
            <person name="Ayukawa Y."/>
            <person name="van der Gragt M."/>
            <person name="Ter Horst A."/>
            <person name="Brankovics B."/>
            <person name="Houterman P.M."/>
            <person name="Arie T."/>
            <person name="Rep M."/>
        </authorList>
    </citation>
    <scope>NUCLEOTIDE SEQUENCE [LARGE SCALE GENOMIC DNA]</scope>
    <source>
        <strain evidence="1 2">Forc016</strain>
    </source>
</reference>
<sequence length="125" mass="13310">MSSTLAPLNLIFTREALNNVDDVAGRWQFEGGSVTQNHQHVANYASTKRVTYKGTDKDGQNTASVTTTIFFIGSHPPENITLEGAHDFSSGDQTGSVSASSSAHKAWIGKQYTGDGHTGNVQILG</sequence>
<accession>A0A2H3G308</accession>
<evidence type="ECO:0000313" key="1">
    <source>
        <dbReference type="EMBL" id="PCD24490.1"/>
    </source>
</evidence>
<dbReference type="AlphaFoldDB" id="A0A2H3G308"/>
<dbReference type="Proteomes" id="UP000219602">
    <property type="component" value="Chromosome 12"/>
</dbReference>
<reference evidence="1 2" key="1">
    <citation type="journal article" date="2016" name="Environ. Microbiol.">
        <title>Effector profiles distinguish formae speciales of Fusarium oxysporum.</title>
        <authorList>
            <person name="van Dam P."/>
            <person name="Fokkens L."/>
            <person name="Schmidt S.M."/>
            <person name="Linmans J.H."/>
            <person name="Kistler H.C."/>
            <person name="Ma L.J."/>
            <person name="Rep M."/>
        </authorList>
    </citation>
    <scope>NUCLEOTIDE SEQUENCE [LARGE SCALE GENOMIC DNA]</scope>
    <source>
        <strain evidence="1 2">Forc016</strain>
    </source>
</reference>
<gene>
    <name evidence="1" type="ORF">AU210_013609</name>
</gene>
<protein>
    <submittedName>
        <fullName evidence="1">Uncharacterized protein</fullName>
    </submittedName>
</protein>
<name>A0A2H3G308_FUSOX</name>
<organism evidence="1 2">
    <name type="scientific">Fusarium oxysporum f. sp. radicis-cucumerinum</name>
    <dbReference type="NCBI Taxonomy" id="327505"/>
    <lineage>
        <taxon>Eukaryota</taxon>
        <taxon>Fungi</taxon>
        <taxon>Dikarya</taxon>
        <taxon>Ascomycota</taxon>
        <taxon>Pezizomycotina</taxon>
        <taxon>Sordariomycetes</taxon>
        <taxon>Hypocreomycetidae</taxon>
        <taxon>Hypocreales</taxon>
        <taxon>Nectriaceae</taxon>
        <taxon>Fusarium</taxon>
        <taxon>Fusarium oxysporum species complex</taxon>
    </lineage>
</organism>
<evidence type="ECO:0000313" key="2">
    <source>
        <dbReference type="Proteomes" id="UP000219602"/>
    </source>
</evidence>
<dbReference type="InterPro" id="IPR035986">
    <property type="entry name" value="PKD_dom_sf"/>
</dbReference>